<evidence type="ECO:0000313" key="4">
    <source>
        <dbReference type="Proteomes" id="UP000075243"/>
    </source>
</evidence>
<dbReference type="Pfam" id="PF00646">
    <property type="entry name" value="F-box"/>
    <property type="match status" value="1"/>
</dbReference>
<dbReference type="InterPro" id="IPR050796">
    <property type="entry name" value="SCF_F-box_component"/>
</dbReference>
<dbReference type="STRING" id="3821.A0A151TBM9"/>
<name>A0A151TBM9_CAJCA</name>
<dbReference type="SUPFAM" id="SSF81383">
    <property type="entry name" value="F-box domain"/>
    <property type="match status" value="1"/>
</dbReference>
<dbReference type="EMBL" id="CM003609">
    <property type="protein sequence ID" value="KYP64448.1"/>
    <property type="molecule type" value="Genomic_DNA"/>
</dbReference>
<dbReference type="OMA" id="HYSHAYS"/>
<proteinExistence type="predicted"/>
<dbReference type="Gramene" id="C.cajan_18505.t">
    <property type="protein sequence ID" value="C.cajan_18505.t.cds1"/>
    <property type="gene ID" value="C.cajan_18505"/>
</dbReference>
<dbReference type="PANTHER" id="PTHR31672">
    <property type="entry name" value="BNACNNG10540D PROTEIN"/>
    <property type="match status" value="1"/>
</dbReference>
<dbReference type="SMART" id="SM00256">
    <property type="entry name" value="FBOX"/>
    <property type="match status" value="1"/>
</dbReference>
<dbReference type="AlphaFoldDB" id="A0A151TBM9"/>
<feature type="domain" description="F-box" evidence="1">
    <location>
        <begin position="20"/>
        <end position="60"/>
    </location>
</feature>
<organism evidence="2 4">
    <name type="scientific">Cajanus cajan</name>
    <name type="common">Pigeon pea</name>
    <name type="synonym">Cajanus indicus</name>
    <dbReference type="NCBI Taxonomy" id="3821"/>
    <lineage>
        <taxon>Eukaryota</taxon>
        <taxon>Viridiplantae</taxon>
        <taxon>Streptophyta</taxon>
        <taxon>Embryophyta</taxon>
        <taxon>Tracheophyta</taxon>
        <taxon>Spermatophyta</taxon>
        <taxon>Magnoliopsida</taxon>
        <taxon>eudicotyledons</taxon>
        <taxon>Gunneridae</taxon>
        <taxon>Pentapetalae</taxon>
        <taxon>rosids</taxon>
        <taxon>fabids</taxon>
        <taxon>Fabales</taxon>
        <taxon>Fabaceae</taxon>
        <taxon>Papilionoideae</taxon>
        <taxon>50 kb inversion clade</taxon>
        <taxon>NPAAA clade</taxon>
        <taxon>indigoferoid/millettioid clade</taxon>
        <taxon>Phaseoleae</taxon>
        <taxon>Cajanus</taxon>
    </lineage>
</organism>
<dbReference type="Gene3D" id="1.20.1280.50">
    <property type="match status" value="1"/>
</dbReference>
<dbReference type="PANTHER" id="PTHR31672:SF13">
    <property type="entry name" value="F-BOX PROTEIN CPR30-LIKE"/>
    <property type="match status" value="1"/>
</dbReference>
<accession>A0A151TBM9</accession>
<dbReference type="InterPro" id="IPR001810">
    <property type="entry name" value="F-box_dom"/>
</dbReference>
<dbReference type="Gramene" id="C.cajan_18510.t">
    <property type="protein sequence ID" value="C.cajan_18510.t.cds1"/>
    <property type="gene ID" value="C.cajan_18510"/>
</dbReference>
<dbReference type="CDD" id="cd22157">
    <property type="entry name" value="F-box_AtFBW1-like"/>
    <property type="match status" value="1"/>
</dbReference>
<gene>
    <name evidence="2" type="ORF">KK1_019047</name>
    <name evidence="3" type="ORF">KK1_019052</name>
</gene>
<dbReference type="InterPro" id="IPR036047">
    <property type="entry name" value="F-box-like_dom_sf"/>
</dbReference>
<dbReference type="Proteomes" id="UP000075243">
    <property type="component" value="Chromosome 7"/>
</dbReference>
<evidence type="ECO:0000313" key="3">
    <source>
        <dbReference type="EMBL" id="KYP64453.1"/>
    </source>
</evidence>
<feature type="non-terminal residue" evidence="2">
    <location>
        <position position="1"/>
    </location>
</feature>
<evidence type="ECO:0000313" key="2">
    <source>
        <dbReference type="EMBL" id="KYP64448.1"/>
    </source>
</evidence>
<sequence>LSTSLNTWLLAKKMKRNVFFPIELITNILLRLPVKSLLRSKCVCKLWFFLISNPQFTKSHFDLAAAPTHRLLNFVTNNEFSSIDMETPFHDNSAKVVFNIPLPSLPYCEVNIVGSCGGFILLEANAERDVLNFVIWNPSTGIQKQIKYHGLMLQPYWLRKLEFMSVAPPLYGVAYDSSSDDYVIVVTTFALQRTVVDFFSLRTNSWSTSFMIVLS</sequence>
<evidence type="ECO:0000259" key="1">
    <source>
        <dbReference type="SMART" id="SM00256"/>
    </source>
</evidence>
<dbReference type="EMBL" id="CM003609">
    <property type="protein sequence ID" value="KYP64453.1"/>
    <property type="molecule type" value="Genomic_DNA"/>
</dbReference>
<reference evidence="2 4" key="1">
    <citation type="journal article" date="2012" name="Nat. Biotechnol.">
        <title>Draft genome sequence of pigeonpea (Cajanus cajan), an orphan legume crop of resource-poor farmers.</title>
        <authorList>
            <person name="Varshney R.K."/>
            <person name="Chen W."/>
            <person name="Li Y."/>
            <person name="Bharti A.K."/>
            <person name="Saxena R.K."/>
            <person name="Schlueter J.A."/>
            <person name="Donoghue M.T."/>
            <person name="Azam S."/>
            <person name="Fan G."/>
            <person name="Whaley A.M."/>
            <person name="Farmer A.D."/>
            <person name="Sheridan J."/>
            <person name="Iwata A."/>
            <person name="Tuteja R."/>
            <person name="Penmetsa R.V."/>
            <person name="Wu W."/>
            <person name="Upadhyaya H.D."/>
            <person name="Yang S.P."/>
            <person name="Shah T."/>
            <person name="Saxena K.B."/>
            <person name="Michael T."/>
            <person name="McCombie W.R."/>
            <person name="Yang B."/>
            <person name="Zhang G."/>
            <person name="Yang H."/>
            <person name="Wang J."/>
            <person name="Spillane C."/>
            <person name="Cook D.R."/>
            <person name="May G.D."/>
            <person name="Xu X."/>
            <person name="Jackson S.A."/>
        </authorList>
    </citation>
    <scope>NUCLEOTIDE SEQUENCE [LARGE SCALE GENOMIC DNA]</scope>
    <source>
        <strain evidence="4">cv. Asha</strain>
    </source>
</reference>
<protein>
    <submittedName>
        <fullName evidence="2">F-box protein At3g16210 family</fullName>
    </submittedName>
</protein>
<keyword evidence="4" id="KW-1185">Reference proteome</keyword>